<keyword evidence="2" id="KW-1185">Reference proteome</keyword>
<dbReference type="Proteomes" id="UP001367508">
    <property type="component" value="Unassembled WGS sequence"/>
</dbReference>
<gene>
    <name evidence="1" type="ORF">VNO77_46375</name>
</gene>
<dbReference type="EMBL" id="JAYMYQ010000024">
    <property type="protein sequence ID" value="KAK7298830.1"/>
    <property type="molecule type" value="Genomic_DNA"/>
</dbReference>
<evidence type="ECO:0000313" key="2">
    <source>
        <dbReference type="Proteomes" id="UP001367508"/>
    </source>
</evidence>
<accession>A0AAN9JGP8</accession>
<organism evidence="1 2">
    <name type="scientific">Canavalia gladiata</name>
    <name type="common">Sword bean</name>
    <name type="synonym">Dolichos gladiatus</name>
    <dbReference type="NCBI Taxonomy" id="3824"/>
    <lineage>
        <taxon>Eukaryota</taxon>
        <taxon>Viridiplantae</taxon>
        <taxon>Streptophyta</taxon>
        <taxon>Embryophyta</taxon>
        <taxon>Tracheophyta</taxon>
        <taxon>Spermatophyta</taxon>
        <taxon>Magnoliopsida</taxon>
        <taxon>eudicotyledons</taxon>
        <taxon>Gunneridae</taxon>
        <taxon>Pentapetalae</taxon>
        <taxon>rosids</taxon>
        <taxon>fabids</taxon>
        <taxon>Fabales</taxon>
        <taxon>Fabaceae</taxon>
        <taxon>Papilionoideae</taxon>
        <taxon>50 kb inversion clade</taxon>
        <taxon>NPAAA clade</taxon>
        <taxon>indigoferoid/millettioid clade</taxon>
        <taxon>Phaseoleae</taxon>
        <taxon>Canavalia</taxon>
    </lineage>
</organism>
<reference evidence="1 2" key="1">
    <citation type="submission" date="2024-01" db="EMBL/GenBank/DDBJ databases">
        <title>The genomes of 5 underutilized Papilionoideae crops provide insights into root nodulation and disease resistanc.</title>
        <authorList>
            <person name="Jiang F."/>
        </authorList>
    </citation>
    <scope>NUCLEOTIDE SEQUENCE [LARGE SCALE GENOMIC DNA]</scope>
    <source>
        <strain evidence="1">LVBAO_FW01</strain>
        <tissue evidence="1">Leaves</tissue>
    </source>
</reference>
<proteinExistence type="predicted"/>
<sequence>MWKNRSSSLPVRAGAISPTGWVDRAGQIEHALSTSLWCFAATPYFKDIDSALGLEIVAHHTAHQLHLPLWETRSGQVRITIHGSMKEGVGGLGTFSI</sequence>
<name>A0AAN9JGP8_CANGL</name>
<dbReference type="AlphaFoldDB" id="A0AAN9JGP8"/>
<protein>
    <submittedName>
        <fullName evidence="1">Uncharacterized protein</fullName>
    </submittedName>
</protein>
<comment type="caution">
    <text evidence="1">The sequence shown here is derived from an EMBL/GenBank/DDBJ whole genome shotgun (WGS) entry which is preliminary data.</text>
</comment>
<evidence type="ECO:0000313" key="1">
    <source>
        <dbReference type="EMBL" id="KAK7298830.1"/>
    </source>
</evidence>